<dbReference type="Proteomes" id="UP000271162">
    <property type="component" value="Unassembled WGS sequence"/>
</dbReference>
<reference evidence="1 2" key="2">
    <citation type="submission" date="2018-11" db="EMBL/GenBank/DDBJ databases">
        <authorList>
            <consortium name="Pathogen Informatics"/>
        </authorList>
    </citation>
    <scope>NUCLEOTIDE SEQUENCE [LARGE SCALE GENOMIC DNA]</scope>
</reference>
<accession>A0A0N4XSQ7</accession>
<gene>
    <name evidence="1" type="ORF">NBR_LOCUS5559</name>
</gene>
<protein>
    <submittedName>
        <fullName evidence="3">FLYWCH-type domain-containing protein</fullName>
    </submittedName>
</protein>
<name>A0A0N4XSQ7_NIPBR</name>
<evidence type="ECO:0000313" key="2">
    <source>
        <dbReference type="Proteomes" id="UP000271162"/>
    </source>
</evidence>
<evidence type="ECO:0000313" key="3">
    <source>
        <dbReference type="WBParaSite" id="NBR_0000555901-mRNA-1"/>
    </source>
</evidence>
<keyword evidence="2" id="KW-1185">Reference proteome</keyword>
<dbReference type="AlphaFoldDB" id="A0A0N4XSQ7"/>
<reference evidence="3" key="1">
    <citation type="submission" date="2017-02" db="UniProtKB">
        <authorList>
            <consortium name="WormBaseParasite"/>
        </authorList>
    </citation>
    <scope>IDENTIFICATION</scope>
</reference>
<dbReference type="WBParaSite" id="NBR_0000555901-mRNA-1">
    <property type="protein sequence ID" value="NBR_0000555901-mRNA-1"/>
    <property type="gene ID" value="NBR_0000555901"/>
</dbReference>
<sequence>MQTPARIMNSSVTNKVGWLIDCTERCSLRGLTFCRRAARIHCHSPKTGQWLFSVQERHTCRDP</sequence>
<organism evidence="3">
    <name type="scientific">Nippostrongylus brasiliensis</name>
    <name type="common">Rat hookworm</name>
    <dbReference type="NCBI Taxonomy" id="27835"/>
    <lineage>
        <taxon>Eukaryota</taxon>
        <taxon>Metazoa</taxon>
        <taxon>Ecdysozoa</taxon>
        <taxon>Nematoda</taxon>
        <taxon>Chromadorea</taxon>
        <taxon>Rhabditida</taxon>
        <taxon>Rhabditina</taxon>
        <taxon>Rhabditomorpha</taxon>
        <taxon>Strongyloidea</taxon>
        <taxon>Heligmosomidae</taxon>
        <taxon>Nippostrongylus</taxon>
    </lineage>
</organism>
<proteinExistence type="predicted"/>
<dbReference type="EMBL" id="UYSL01013963">
    <property type="protein sequence ID" value="VDL69148.1"/>
    <property type="molecule type" value="Genomic_DNA"/>
</dbReference>
<evidence type="ECO:0000313" key="1">
    <source>
        <dbReference type="EMBL" id="VDL69148.1"/>
    </source>
</evidence>